<dbReference type="PRINTS" id="PR00254">
    <property type="entry name" value="NICOTINICR"/>
</dbReference>
<feature type="transmembrane region" description="Helical" evidence="14">
    <location>
        <begin position="484"/>
        <end position="502"/>
    </location>
</feature>
<dbReference type="InterPro" id="IPR006202">
    <property type="entry name" value="Neur_chan_lig-bd"/>
</dbReference>
<evidence type="ECO:0000256" key="1">
    <source>
        <dbReference type="ARBA" id="ARBA00022448"/>
    </source>
</evidence>
<keyword evidence="10" id="KW-0325">Glycoprotein</keyword>
<dbReference type="InterPro" id="IPR002394">
    <property type="entry name" value="Nicotinic_acetylcholine_rcpt"/>
</dbReference>
<feature type="compositionally biased region" description="Basic and acidic residues" evidence="15">
    <location>
        <begin position="390"/>
        <end position="399"/>
    </location>
</feature>
<dbReference type="AlphaFoldDB" id="A0AA88Y7Z1"/>
<feature type="transmembrane region" description="Helical" evidence="14">
    <location>
        <begin position="322"/>
        <end position="345"/>
    </location>
</feature>
<dbReference type="Pfam" id="PF02932">
    <property type="entry name" value="Neur_chan_memb"/>
    <property type="match status" value="1"/>
</dbReference>
<protein>
    <recommendedName>
        <fullName evidence="20">Neuronal acetylcholine receptor subunit alpha-10-like</fullName>
    </recommendedName>
</protein>
<evidence type="ECO:0000313" key="18">
    <source>
        <dbReference type="EMBL" id="KAK3099839.1"/>
    </source>
</evidence>
<evidence type="ECO:0000256" key="15">
    <source>
        <dbReference type="SAM" id="MobiDB-lite"/>
    </source>
</evidence>
<feature type="region of interest" description="Disordered" evidence="15">
    <location>
        <begin position="385"/>
        <end position="415"/>
    </location>
</feature>
<evidence type="ECO:0000256" key="2">
    <source>
        <dbReference type="ARBA" id="ARBA00022475"/>
    </source>
</evidence>
<evidence type="ECO:0008006" key="20">
    <source>
        <dbReference type="Google" id="ProtNLM"/>
    </source>
</evidence>
<evidence type="ECO:0000256" key="7">
    <source>
        <dbReference type="ARBA" id="ARBA00023136"/>
    </source>
</evidence>
<dbReference type="PRINTS" id="PR00252">
    <property type="entry name" value="NRIONCHANNEL"/>
</dbReference>
<keyword evidence="3 14" id="KW-0812">Transmembrane</keyword>
<dbReference type="InterPro" id="IPR006029">
    <property type="entry name" value="Neurotrans-gated_channel_TM"/>
</dbReference>
<dbReference type="FunFam" id="2.70.170.10:FF:000030">
    <property type="entry name" value="AcetylCholine Receptor"/>
    <property type="match status" value="1"/>
</dbReference>
<feature type="transmembrane region" description="Helical" evidence="14">
    <location>
        <begin position="292"/>
        <end position="310"/>
    </location>
</feature>
<keyword evidence="4 14" id="KW-1133">Transmembrane helix</keyword>
<evidence type="ECO:0000256" key="11">
    <source>
        <dbReference type="ARBA" id="ARBA00023286"/>
    </source>
</evidence>
<proteinExistence type="inferred from homology"/>
<dbReference type="NCBIfam" id="TIGR00860">
    <property type="entry name" value="LIC"/>
    <property type="match status" value="1"/>
</dbReference>
<dbReference type="FunFam" id="1.20.58.390:FF:000073">
    <property type="entry name" value="Neuronal acetylcholine receptor subunit alpha-9-II"/>
    <property type="match status" value="1"/>
</dbReference>
<dbReference type="InterPro" id="IPR038050">
    <property type="entry name" value="Neuro_actylchol_rec"/>
</dbReference>
<keyword evidence="5" id="KW-0770">Synapse</keyword>
<accession>A0AA88Y7Z1</accession>
<feature type="transmembrane region" description="Helical" evidence="14">
    <location>
        <begin position="262"/>
        <end position="285"/>
    </location>
</feature>
<keyword evidence="6 14" id="KW-0406">Ion transport</keyword>
<evidence type="ECO:0000313" key="19">
    <source>
        <dbReference type="Proteomes" id="UP001186944"/>
    </source>
</evidence>
<reference evidence="18" key="1">
    <citation type="submission" date="2019-08" db="EMBL/GenBank/DDBJ databases">
        <title>The improved chromosome-level genome for the pearl oyster Pinctada fucata martensii using PacBio sequencing and Hi-C.</title>
        <authorList>
            <person name="Zheng Z."/>
        </authorList>
    </citation>
    <scope>NUCLEOTIDE SEQUENCE</scope>
    <source>
        <strain evidence="18">ZZ-2019</strain>
        <tissue evidence="18">Adductor muscle</tissue>
    </source>
</reference>
<dbReference type="InterPro" id="IPR018000">
    <property type="entry name" value="Neurotransmitter_ion_chnl_CS"/>
</dbReference>
<name>A0AA88Y7Z1_PINIB</name>
<organism evidence="18 19">
    <name type="scientific">Pinctada imbricata</name>
    <name type="common">Atlantic pearl-oyster</name>
    <name type="synonym">Pinctada martensii</name>
    <dbReference type="NCBI Taxonomy" id="66713"/>
    <lineage>
        <taxon>Eukaryota</taxon>
        <taxon>Metazoa</taxon>
        <taxon>Spiralia</taxon>
        <taxon>Lophotrochozoa</taxon>
        <taxon>Mollusca</taxon>
        <taxon>Bivalvia</taxon>
        <taxon>Autobranchia</taxon>
        <taxon>Pteriomorphia</taxon>
        <taxon>Pterioida</taxon>
        <taxon>Pterioidea</taxon>
        <taxon>Pteriidae</taxon>
        <taxon>Pinctada</taxon>
    </lineage>
</organism>
<dbReference type="EMBL" id="VSWD01000006">
    <property type="protein sequence ID" value="KAK3099839.1"/>
    <property type="molecule type" value="Genomic_DNA"/>
</dbReference>
<dbReference type="InterPro" id="IPR036734">
    <property type="entry name" value="Neur_chan_lig-bd_sf"/>
</dbReference>
<evidence type="ECO:0000259" key="16">
    <source>
        <dbReference type="Pfam" id="PF02931"/>
    </source>
</evidence>
<dbReference type="SUPFAM" id="SSF63712">
    <property type="entry name" value="Nicotinic receptor ligand binding domain-like"/>
    <property type="match status" value="1"/>
</dbReference>
<dbReference type="CDD" id="cd18997">
    <property type="entry name" value="LGIC_ECD_nAChR"/>
    <property type="match status" value="1"/>
</dbReference>
<dbReference type="CDD" id="cd19051">
    <property type="entry name" value="LGIC_TM_cation"/>
    <property type="match status" value="1"/>
</dbReference>
<evidence type="ECO:0000256" key="3">
    <source>
        <dbReference type="ARBA" id="ARBA00022692"/>
    </source>
</evidence>
<dbReference type="PANTHER" id="PTHR18945">
    <property type="entry name" value="NEUROTRANSMITTER GATED ION CHANNEL"/>
    <property type="match status" value="1"/>
</dbReference>
<dbReference type="Pfam" id="PF02931">
    <property type="entry name" value="Neur_chan_LBD"/>
    <property type="match status" value="1"/>
</dbReference>
<gene>
    <name evidence="18" type="ORF">FSP39_010543</name>
</gene>
<comment type="subcellular location">
    <subcellularLocation>
        <location evidence="13">Synaptic cell membrane</location>
        <topology evidence="13">Multi-pass membrane protein</topology>
    </subcellularLocation>
</comment>
<dbReference type="Gene3D" id="2.70.170.10">
    <property type="entry name" value="Neurotransmitter-gated ion-channel ligand-binding domain"/>
    <property type="match status" value="1"/>
</dbReference>
<evidence type="ECO:0000256" key="9">
    <source>
        <dbReference type="ARBA" id="ARBA00023170"/>
    </source>
</evidence>
<keyword evidence="1 14" id="KW-0813">Transport</keyword>
<keyword evidence="2" id="KW-1003">Cell membrane</keyword>
<dbReference type="SUPFAM" id="SSF90112">
    <property type="entry name" value="Neurotransmitter-gated ion-channel transmembrane pore"/>
    <property type="match status" value="1"/>
</dbReference>
<keyword evidence="9" id="KW-0675">Receptor</keyword>
<evidence type="ECO:0000256" key="4">
    <source>
        <dbReference type="ARBA" id="ARBA00022989"/>
    </source>
</evidence>
<dbReference type="PROSITE" id="PS00236">
    <property type="entry name" value="NEUROTR_ION_CHANNEL"/>
    <property type="match status" value="1"/>
</dbReference>
<keyword evidence="8" id="KW-1015">Disulfide bond</keyword>
<evidence type="ECO:0000256" key="13">
    <source>
        <dbReference type="ARBA" id="ARBA00034099"/>
    </source>
</evidence>
<comment type="caution">
    <text evidence="18">The sequence shown here is derived from an EMBL/GenBank/DDBJ whole genome shotgun (WGS) entry which is preliminary data.</text>
</comment>
<feature type="domain" description="Neurotransmitter-gated ion-channel ligand-binding" evidence="16">
    <location>
        <begin position="51"/>
        <end position="259"/>
    </location>
</feature>
<evidence type="ECO:0000256" key="14">
    <source>
        <dbReference type="RuleBase" id="RU000687"/>
    </source>
</evidence>
<dbReference type="GO" id="GO:0022848">
    <property type="term" value="F:acetylcholine-gated monoatomic cation-selective channel activity"/>
    <property type="evidence" value="ECO:0007669"/>
    <property type="project" value="InterPro"/>
</dbReference>
<keyword evidence="19" id="KW-1185">Reference proteome</keyword>
<dbReference type="InterPro" id="IPR006201">
    <property type="entry name" value="Neur_channel"/>
</dbReference>
<dbReference type="GO" id="GO:0045211">
    <property type="term" value="C:postsynaptic membrane"/>
    <property type="evidence" value="ECO:0007669"/>
    <property type="project" value="InterPro"/>
</dbReference>
<evidence type="ECO:0000259" key="17">
    <source>
        <dbReference type="Pfam" id="PF02932"/>
    </source>
</evidence>
<evidence type="ECO:0000256" key="10">
    <source>
        <dbReference type="ARBA" id="ARBA00023180"/>
    </source>
</evidence>
<dbReference type="InterPro" id="IPR036719">
    <property type="entry name" value="Neuro-gated_channel_TM_sf"/>
</dbReference>
<dbReference type="GO" id="GO:0004888">
    <property type="term" value="F:transmembrane signaling receptor activity"/>
    <property type="evidence" value="ECO:0007669"/>
    <property type="project" value="InterPro"/>
</dbReference>
<dbReference type="Gene3D" id="1.20.58.390">
    <property type="entry name" value="Neurotransmitter-gated ion-channel transmembrane domain"/>
    <property type="match status" value="2"/>
</dbReference>
<keyword evidence="12 14" id="KW-0407">Ion channel</keyword>
<dbReference type="Proteomes" id="UP001186944">
    <property type="component" value="Unassembled WGS sequence"/>
</dbReference>
<evidence type="ECO:0000256" key="6">
    <source>
        <dbReference type="ARBA" id="ARBA00023065"/>
    </source>
</evidence>
<evidence type="ECO:0000256" key="8">
    <source>
        <dbReference type="ARBA" id="ARBA00023157"/>
    </source>
</evidence>
<evidence type="ECO:0000256" key="12">
    <source>
        <dbReference type="ARBA" id="ARBA00023303"/>
    </source>
</evidence>
<keyword evidence="11" id="KW-1071">Ligand-gated ion channel</keyword>
<feature type="domain" description="Neurotransmitter-gated ion-channel transmembrane" evidence="17">
    <location>
        <begin position="268"/>
        <end position="499"/>
    </location>
</feature>
<comment type="similarity">
    <text evidence="14">Belongs to the ligand-gated ion channel (TC 1.A.9) family.</text>
</comment>
<evidence type="ECO:0000256" key="5">
    <source>
        <dbReference type="ARBA" id="ARBA00023018"/>
    </source>
</evidence>
<keyword evidence="7 14" id="KW-0472">Membrane</keyword>
<sequence length="507" mass="57893">MSTDFVRYVNFCPESSVGVISCFNGPFILYANREGCPKIGTCLGHAHIITTTLYQDLFGNYSSLFIPVCNNGDKVDITFDSALRQILDLNEKEQILKINIWLRMKWKDCRLSWNSSDPKYGGIDHFVLPYEQVWTPDLTLYDSSAEEEMMPGKTDYRATIYDDGTVRYNFPTVLQSLCRVDVTYFPLDLQICSLKFGSWSHSGAELDLFAARGDADLENYVRHNEWDVVKMTAKRSVLYYNCCPEPYPDVTFHLHIRRKATFYIMTVLFPCILTSAIAALGFVLPPESGEKVSLEVTVLLSLAVFLLVVSEQLPASSDSFPYIGMYFASCMVLVSLSCLMTVVVLNIHYRGTTGYNLPNWVRRIFLQKLGRLICSRQYKYSLNHANRRVNPSDDEKKADSSSLEQTDFKEKVENGQPPRTIENLSFVSNVSAKDLLVRTRDPVVNLLTDQSFTLQRLEGHMKKETDSDIRNNEWNMLAKVLDRLFLFIYIFVTIMTSMGFLIKMGDG</sequence>